<gene>
    <name evidence="2" type="ordered locus">Maeo_0835</name>
</gene>
<dbReference type="SUPFAM" id="SSF50249">
    <property type="entry name" value="Nucleic acid-binding proteins"/>
    <property type="match status" value="1"/>
</dbReference>
<protein>
    <submittedName>
        <fullName evidence="2">Deoxyribonuclease/rho motif-related TRAM</fullName>
    </submittedName>
</protein>
<dbReference type="KEGG" id="mae:Maeo_0835"/>
<dbReference type="Proteomes" id="UP000001106">
    <property type="component" value="Chromosome"/>
</dbReference>
<dbReference type="OrthoDB" id="28569at2157"/>
<dbReference type="Pfam" id="PF01938">
    <property type="entry name" value="TRAM"/>
    <property type="match status" value="1"/>
</dbReference>
<dbReference type="GeneID" id="5326795"/>
<evidence type="ECO:0000259" key="1">
    <source>
        <dbReference type="PROSITE" id="PS50926"/>
    </source>
</evidence>
<dbReference type="RefSeq" id="WP_011973549.1">
    <property type="nucleotide sequence ID" value="NC_009635.1"/>
</dbReference>
<dbReference type="eggNOG" id="arCOG01641">
    <property type="taxonomic scope" value="Archaea"/>
</dbReference>
<evidence type="ECO:0000313" key="3">
    <source>
        <dbReference type="Proteomes" id="UP000001106"/>
    </source>
</evidence>
<dbReference type="InterPro" id="IPR002792">
    <property type="entry name" value="TRAM_dom"/>
</dbReference>
<evidence type="ECO:0000313" key="2">
    <source>
        <dbReference type="EMBL" id="ABR56417.1"/>
    </source>
</evidence>
<dbReference type="Gene3D" id="2.40.50.140">
    <property type="entry name" value="Nucleic acid-binding proteins"/>
    <property type="match status" value="1"/>
</dbReference>
<feature type="domain" description="TRAM" evidence="1">
    <location>
        <begin position="10"/>
        <end position="67"/>
    </location>
</feature>
<sequence>MFNDSPKNVPVEEGKEYDVTIEDVGRGGDGIARLEGFVIFVPETEKGETLTIRITSVKQKFAFGERL</sequence>
<organism evidence="2 3">
    <name type="scientific">Methanococcus aeolicus (strain ATCC BAA-1280 / DSM 17508 / OCM 812 / Nankai-3)</name>
    <dbReference type="NCBI Taxonomy" id="419665"/>
    <lineage>
        <taxon>Archaea</taxon>
        <taxon>Methanobacteriati</taxon>
        <taxon>Methanobacteriota</taxon>
        <taxon>Methanomada group</taxon>
        <taxon>Methanococci</taxon>
        <taxon>Methanococcales</taxon>
        <taxon>Methanococcaceae</taxon>
        <taxon>Methanococcus</taxon>
    </lineage>
</organism>
<dbReference type="HOGENOM" id="CLU_182721_0_0_2"/>
<dbReference type="PROSITE" id="PS50926">
    <property type="entry name" value="TRAM"/>
    <property type="match status" value="1"/>
</dbReference>
<dbReference type="EMBL" id="CP000743">
    <property type="protein sequence ID" value="ABR56417.1"/>
    <property type="molecule type" value="Genomic_DNA"/>
</dbReference>
<accession>A6UV95</accession>
<dbReference type="AlphaFoldDB" id="A6UV95"/>
<dbReference type="InterPro" id="IPR012340">
    <property type="entry name" value="NA-bd_OB-fold"/>
</dbReference>
<dbReference type="STRING" id="419665.Maeo_0835"/>
<name>A6UV95_META3</name>
<keyword evidence="3" id="KW-1185">Reference proteome</keyword>
<proteinExistence type="predicted"/>
<reference evidence="2" key="1">
    <citation type="submission" date="2007-06" db="EMBL/GenBank/DDBJ databases">
        <title>Complete sequence of Methanococcus aeolicus Nankai-3.</title>
        <authorList>
            <consortium name="US DOE Joint Genome Institute"/>
            <person name="Copeland A."/>
            <person name="Lucas S."/>
            <person name="Lapidus A."/>
            <person name="Barry K."/>
            <person name="Glavina del Rio T."/>
            <person name="Dalin E."/>
            <person name="Tice H."/>
            <person name="Pitluck S."/>
            <person name="Chain P."/>
            <person name="Malfatti S."/>
            <person name="Shin M."/>
            <person name="Vergez L."/>
            <person name="Schmutz J."/>
            <person name="Larimer F."/>
            <person name="Land M."/>
            <person name="Hauser L."/>
            <person name="Kyrpides N."/>
            <person name="Lykidis A."/>
            <person name="Sieprawska-Lupa M."/>
            <person name="Whitman W.B."/>
            <person name="Richardson P."/>
        </authorList>
    </citation>
    <scope>NUCLEOTIDE SEQUENCE [LARGE SCALE GENOMIC DNA]</scope>
    <source>
        <strain evidence="2">Nankai-3</strain>
    </source>
</reference>